<organism evidence="1 2">
    <name type="scientific">Ancylobacter amanitiformis</name>
    <dbReference type="NCBI Taxonomy" id="217069"/>
    <lineage>
        <taxon>Bacteria</taxon>
        <taxon>Pseudomonadati</taxon>
        <taxon>Pseudomonadota</taxon>
        <taxon>Alphaproteobacteria</taxon>
        <taxon>Hyphomicrobiales</taxon>
        <taxon>Xanthobacteraceae</taxon>
        <taxon>Ancylobacter</taxon>
    </lineage>
</organism>
<dbReference type="EMBL" id="JAUSVR010000004">
    <property type="protein sequence ID" value="MDQ0510926.1"/>
    <property type="molecule type" value="Genomic_DNA"/>
</dbReference>
<accession>A0ABU0LQF2</accession>
<proteinExistence type="predicted"/>
<sequence>MNTVKRVRRCTICGYRVKTIEAVGDSATEFLMRHRKARREKQKRWWNSLSPEERRAWKKREYTRASARREARETGEPVEQIYIRWGCA</sequence>
<evidence type="ECO:0000313" key="1">
    <source>
        <dbReference type="EMBL" id="MDQ0510926.1"/>
    </source>
</evidence>
<comment type="caution">
    <text evidence="1">The sequence shown here is derived from an EMBL/GenBank/DDBJ whole genome shotgun (WGS) entry which is preliminary data.</text>
</comment>
<protein>
    <submittedName>
        <fullName evidence="1">Transcriptional regulator NrdR family protein</fullName>
    </submittedName>
</protein>
<reference evidence="1 2" key="1">
    <citation type="submission" date="2023-07" db="EMBL/GenBank/DDBJ databases">
        <title>Genomic Encyclopedia of Type Strains, Phase IV (KMG-IV): sequencing the most valuable type-strain genomes for metagenomic binning, comparative biology and taxonomic classification.</title>
        <authorList>
            <person name="Goeker M."/>
        </authorList>
    </citation>
    <scope>NUCLEOTIDE SEQUENCE [LARGE SCALE GENOMIC DNA]</scope>
    <source>
        <strain evidence="1 2">DSM 15561</strain>
    </source>
</reference>
<dbReference type="RefSeq" id="WP_306889642.1">
    <property type="nucleotide sequence ID" value="NZ_JAUSVR010000004.1"/>
</dbReference>
<gene>
    <name evidence="1" type="ORF">QOZ99_001814</name>
</gene>
<evidence type="ECO:0000313" key="2">
    <source>
        <dbReference type="Proteomes" id="UP001235094"/>
    </source>
</evidence>
<dbReference type="Proteomes" id="UP001235094">
    <property type="component" value="Unassembled WGS sequence"/>
</dbReference>
<name>A0ABU0LQF2_9HYPH</name>
<keyword evidence="2" id="KW-1185">Reference proteome</keyword>